<dbReference type="PANTHER" id="PTHR30435:SF19">
    <property type="entry name" value="FLAGELLAR BASAL-BODY ROD PROTEIN FLGG"/>
    <property type="match status" value="1"/>
</dbReference>
<dbReference type="SUPFAM" id="SSF117143">
    <property type="entry name" value="Flagellar hook protein flgE"/>
    <property type="match status" value="1"/>
</dbReference>
<dbReference type="InterPro" id="IPR010930">
    <property type="entry name" value="Flg_bb/hook_C_dom"/>
</dbReference>
<evidence type="ECO:0000256" key="2">
    <source>
        <dbReference type="ARBA" id="ARBA00009677"/>
    </source>
</evidence>
<comment type="subcellular location">
    <subcellularLocation>
        <location evidence="1 4">Bacterial flagellum basal body</location>
    </subcellularLocation>
</comment>
<dbReference type="Pfam" id="PF00460">
    <property type="entry name" value="Flg_bb_rod"/>
    <property type="match status" value="1"/>
</dbReference>
<evidence type="ECO:0000259" key="5">
    <source>
        <dbReference type="Pfam" id="PF00460"/>
    </source>
</evidence>
<evidence type="ECO:0000256" key="3">
    <source>
        <dbReference type="ARBA" id="ARBA00023143"/>
    </source>
</evidence>
<dbReference type="NCBIfam" id="TIGR03506">
    <property type="entry name" value="FlgEFG_subfam"/>
    <property type="match status" value="2"/>
</dbReference>
<dbReference type="PANTHER" id="PTHR30435">
    <property type="entry name" value="FLAGELLAR PROTEIN"/>
    <property type="match status" value="1"/>
</dbReference>
<comment type="caution">
    <text evidence="8">The sequence shown here is derived from an EMBL/GenBank/DDBJ whole genome shotgun (WGS) entry which is preliminary data.</text>
</comment>
<keyword evidence="8" id="KW-0966">Cell projection</keyword>
<organism evidence="8 9">
    <name type="scientific">Lysobacter brunescens</name>
    <dbReference type="NCBI Taxonomy" id="262323"/>
    <lineage>
        <taxon>Bacteria</taxon>
        <taxon>Pseudomonadati</taxon>
        <taxon>Pseudomonadota</taxon>
        <taxon>Gammaproteobacteria</taxon>
        <taxon>Lysobacterales</taxon>
        <taxon>Lysobacteraceae</taxon>
        <taxon>Lysobacter</taxon>
    </lineage>
</organism>
<sequence>MIDALYISASGLRSGQKQIDVISNNVANMNTPGFKRGRVNFVEVATAGVAAATGSQIESTGNGTRIHSTSTMFGEGELRATQNPLDLAILGSGFFEFEAEDGTLVYSRDGQFRLDAEGQLVNVQGLRLSRPVQIPADATQVRVAPNGEVTALLAGQTERTLLGAIELTAFAASDALVAIGDNRFTATEAAGAPAYGRPGDTGFGKVQQGYVEMANVEMVEEMTALVLAQRAYQLNARVLQASDQILETINNLRR</sequence>
<feature type="domain" description="Flagellar basal body rod protein N-terminal" evidence="5">
    <location>
        <begin position="5"/>
        <end position="35"/>
    </location>
</feature>
<dbReference type="Pfam" id="PF06429">
    <property type="entry name" value="Flg_bbr_C"/>
    <property type="match status" value="1"/>
</dbReference>
<accession>A0ABW2YGG3</accession>
<reference evidence="9" key="1">
    <citation type="journal article" date="2019" name="Int. J. Syst. Evol. Microbiol.">
        <title>The Global Catalogue of Microorganisms (GCM) 10K type strain sequencing project: providing services to taxonomists for standard genome sequencing and annotation.</title>
        <authorList>
            <consortium name="The Broad Institute Genomics Platform"/>
            <consortium name="The Broad Institute Genome Sequencing Center for Infectious Disease"/>
            <person name="Wu L."/>
            <person name="Ma J."/>
        </authorList>
    </citation>
    <scope>NUCLEOTIDE SEQUENCE [LARGE SCALE GENOMIC DNA]</scope>
    <source>
        <strain evidence="9">CCUG 55585</strain>
    </source>
</reference>
<proteinExistence type="inferred from homology"/>
<evidence type="ECO:0000256" key="1">
    <source>
        <dbReference type="ARBA" id="ARBA00004117"/>
    </source>
</evidence>
<dbReference type="RefSeq" id="WP_386824805.1">
    <property type="nucleotide sequence ID" value="NZ_JBHTIF010000003.1"/>
</dbReference>
<keyword evidence="8" id="KW-0282">Flagellum</keyword>
<dbReference type="InterPro" id="IPR037925">
    <property type="entry name" value="FlgE/F/G-like"/>
</dbReference>
<evidence type="ECO:0000256" key="4">
    <source>
        <dbReference type="RuleBase" id="RU362116"/>
    </source>
</evidence>
<dbReference type="InterPro" id="IPR053967">
    <property type="entry name" value="LlgE_F_G-like_D1"/>
</dbReference>
<protein>
    <submittedName>
        <fullName evidence="8">Flagellar hook-basal body protein</fullName>
    </submittedName>
</protein>
<dbReference type="EMBL" id="JBHTIF010000003">
    <property type="protein sequence ID" value="MFD0726696.1"/>
    <property type="molecule type" value="Genomic_DNA"/>
</dbReference>
<name>A0ABW2YGG3_9GAMM</name>
<dbReference type="Pfam" id="PF22692">
    <property type="entry name" value="LlgE_F_G_D1"/>
    <property type="match status" value="1"/>
</dbReference>
<dbReference type="Proteomes" id="UP001597110">
    <property type="component" value="Unassembled WGS sequence"/>
</dbReference>
<comment type="similarity">
    <text evidence="2 4">Belongs to the flagella basal body rod proteins family.</text>
</comment>
<feature type="domain" description="Flagellar basal-body/hook protein C-terminal" evidence="6">
    <location>
        <begin position="207"/>
        <end position="252"/>
    </location>
</feature>
<gene>
    <name evidence="8" type="ORF">ACFQ0E_13925</name>
</gene>
<keyword evidence="9" id="KW-1185">Reference proteome</keyword>
<keyword evidence="8" id="KW-0969">Cilium</keyword>
<dbReference type="InterPro" id="IPR001444">
    <property type="entry name" value="Flag_bb_rod_N"/>
</dbReference>
<evidence type="ECO:0000313" key="8">
    <source>
        <dbReference type="EMBL" id="MFD0726696.1"/>
    </source>
</evidence>
<feature type="domain" description="Flagellar hook protein FlgE/F/G-like D1" evidence="7">
    <location>
        <begin position="88"/>
        <end position="151"/>
    </location>
</feature>
<evidence type="ECO:0000313" key="9">
    <source>
        <dbReference type="Proteomes" id="UP001597110"/>
    </source>
</evidence>
<dbReference type="InterPro" id="IPR020013">
    <property type="entry name" value="Flagellar_FlgE/F/G"/>
</dbReference>
<evidence type="ECO:0000259" key="6">
    <source>
        <dbReference type="Pfam" id="PF06429"/>
    </source>
</evidence>
<keyword evidence="3 4" id="KW-0975">Bacterial flagellum</keyword>
<evidence type="ECO:0000259" key="7">
    <source>
        <dbReference type="Pfam" id="PF22692"/>
    </source>
</evidence>